<dbReference type="InterPro" id="IPR004715">
    <property type="entry name" value="PTS_IIA_fruc"/>
</dbReference>
<protein>
    <submittedName>
        <fullName evidence="7">PTS sugar transporter subunit IIA</fullName>
    </submittedName>
</protein>
<name>A0ABV6DPI8_9BACL</name>
<proteinExistence type="predicted"/>
<evidence type="ECO:0000256" key="3">
    <source>
        <dbReference type="ARBA" id="ARBA00022597"/>
    </source>
</evidence>
<dbReference type="PANTHER" id="PTHR47738:SF2">
    <property type="entry name" value="PTS SYSTEM FRUCTOSE-LIKE EIIA COMPONENT"/>
    <property type="match status" value="1"/>
</dbReference>
<feature type="domain" description="PTS EIIA type-2" evidence="6">
    <location>
        <begin position="5"/>
        <end position="149"/>
    </location>
</feature>
<keyword evidence="1" id="KW-0813">Transport</keyword>
<keyword evidence="5" id="KW-0598">Phosphotransferase system</keyword>
<dbReference type="Gene3D" id="3.40.930.10">
    <property type="entry name" value="Mannitol-specific EII, Chain A"/>
    <property type="match status" value="1"/>
</dbReference>
<gene>
    <name evidence="7" type="ORF">ACFFK0_19215</name>
</gene>
<sequence>MNISDIISKDSIRLDVEATSKQEAIEQMAGLLASAGHVSDAAQFVSDVLAREATGSTGIGFGVAIPHGKSAGVASPGLSFVKFKEPVEWNSLDQQPVVMAFLIGVPYDHAGQEHLKILTTLARKLIHESFREQLKGAATADDILQALQF</sequence>
<dbReference type="CDD" id="cd00211">
    <property type="entry name" value="PTS_IIA_fru"/>
    <property type="match status" value="1"/>
</dbReference>
<keyword evidence="4" id="KW-0808">Transferase</keyword>
<keyword evidence="2" id="KW-0597">Phosphoprotein</keyword>
<evidence type="ECO:0000313" key="7">
    <source>
        <dbReference type="EMBL" id="MFC0214564.1"/>
    </source>
</evidence>
<dbReference type="InterPro" id="IPR002178">
    <property type="entry name" value="PTS_EIIA_type-2_dom"/>
</dbReference>
<dbReference type="InterPro" id="IPR016152">
    <property type="entry name" value="PTrfase/Anion_transptr"/>
</dbReference>
<accession>A0ABV6DPI8</accession>
<dbReference type="PANTHER" id="PTHR47738">
    <property type="entry name" value="PTS SYSTEM FRUCTOSE-LIKE EIIA COMPONENT-RELATED"/>
    <property type="match status" value="1"/>
</dbReference>
<dbReference type="NCBIfam" id="TIGR00848">
    <property type="entry name" value="fruA"/>
    <property type="match status" value="1"/>
</dbReference>
<dbReference type="SUPFAM" id="SSF55804">
    <property type="entry name" value="Phoshotransferase/anion transport protein"/>
    <property type="match status" value="1"/>
</dbReference>
<dbReference type="PROSITE" id="PS51094">
    <property type="entry name" value="PTS_EIIA_TYPE_2"/>
    <property type="match status" value="1"/>
</dbReference>
<dbReference type="RefSeq" id="WP_377471954.1">
    <property type="nucleotide sequence ID" value="NZ_JBHLWN010000076.1"/>
</dbReference>
<reference evidence="7 8" key="1">
    <citation type="submission" date="2024-09" db="EMBL/GenBank/DDBJ databases">
        <authorList>
            <person name="Sun Q."/>
            <person name="Mori K."/>
        </authorList>
    </citation>
    <scope>NUCLEOTIDE SEQUENCE [LARGE SCALE GENOMIC DNA]</scope>
    <source>
        <strain evidence="7 8">CCM 7759</strain>
    </source>
</reference>
<dbReference type="Pfam" id="PF00359">
    <property type="entry name" value="PTS_EIIA_2"/>
    <property type="match status" value="1"/>
</dbReference>
<evidence type="ECO:0000313" key="8">
    <source>
        <dbReference type="Proteomes" id="UP001589776"/>
    </source>
</evidence>
<evidence type="ECO:0000259" key="6">
    <source>
        <dbReference type="PROSITE" id="PS51094"/>
    </source>
</evidence>
<dbReference type="EMBL" id="JBHLWN010000076">
    <property type="protein sequence ID" value="MFC0214564.1"/>
    <property type="molecule type" value="Genomic_DNA"/>
</dbReference>
<dbReference type="Proteomes" id="UP001589776">
    <property type="component" value="Unassembled WGS sequence"/>
</dbReference>
<dbReference type="PROSITE" id="PS00372">
    <property type="entry name" value="PTS_EIIA_TYPE_2_HIS"/>
    <property type="match status" value="1"/>
</dbReference>
<comment type="caution">
    <text evidence="7">The sequence shown here is derived from an EMBL/GenBank/DDBJ whole genome shotgun (WGS) entry which is preliminary data.</text>
</comment>
<keyword evidence="3 7" id="KW-0762">Sugar transport</keyword>
<dbReference type="InterPro" id="IPR051541">
    <property type="entry name" value="PTS_SugarTrans_NitroReg"/>
</dbReference>
<evidence type="ECO:0000256" key="4">
    <source>
        <dbReference type="ARBA" id="ARBA00022679"/>
    </source>
</evidence>
<evidence type="ECO:0000256" key="2">
    <source>
        <dbReference type="ARBA" id="ARBA00022553"/>
    </source>
</evidence>
<organism evidence="7 8">
    <name type="scientific">Paenibacillus chartarius</name>
    <dbReference type="NCBI Taxonomy" id="747481"/>
    <lineage>
        <taxon>Bacteria</taxon>
        <taxon>Bacillati</taxon>
        <taxon>Bacillota</taxon>
        <taxon>Bacilli</taxon>
        <taxon>Bacillales</taxon>
        <taxon>Paenibacillaceae</taxon>
        <taxon>Paenibacillus</taxon>
    </lineage>
</organism>
<evidence type="ECO:0000256" key="5">
    <source>
        <dbReference type="ARBA" id="ARBA00022683"/>
    </source>
</evidence>
<keyword evidence="8" id="KW-1185">Reference proteome</keyword>
<evidence type="ECO:0000256" key="1">
    <source>
        <dbReference type="ARBA" id="ARBA00022448"/>
    </source>
</evidence>